<dbReference type="GO" id="GO:0005615">
    <property type="term" value="C:extracellular space"/>
    <property type="evidence" value="ECO:0000318"/>
    <property type="project" value="GO_Central"/>
</dbReference>
<dbReference type="Proteomes" id="UP000001593">
    <property type="component" value="Unassembled WGS sequence"/>
</dbReference>
<accession>A7SVN1</accession>
<dbReference type="PhylomeDB" id="A7SVN1"/>
<dbReference type="InterPro" id="IPR037579">
    <property type="entry name" value="FIB_ANG-like"/>
</dbReference>
<dbReference type="eggNOG" id="KOG2579">
    <property type="taxonomic scope" value="Eukaryota"/>
</dbReference>
<keyword evidence="4" id="KW-0325">Glycoprotein</keyword>
<dbReference type="PROSITE" id="PS51406">
    <property type="entry name" value="FIBRINOGEN_C_2"/>
    <property type="match status" value="1"/>
</dbReference>
<protein>
    <recommendedName>
        <fullName evidence="5">Fibrinogen C-terminal domain-containing protein</fullName>
    </recommendedName>
</protein>
<dbReference type="HOGENOM" id="CLU_038628_6_0_1"/>
<feature type="non-terminal residue" evidence="6">
    <location>
        <position position="1"/>
    </location>
</feature>
<evidence type="ECO:0000313" key="6">
    <source>
        <dbReference type="EMBL" id="EDO32235.1"/>
    </source>
</evidence>
<dbReference type="InterPro" id="IPR014716">
    <property type="entry name" value="Fibrinogen_a/b/g_C_1"/>
</dbReference>
<dbReference type="EMBL" id="DS469840">
    <property type="protein sequence ID" value="EDO32235.1"/>
    <property type="molecule type" value="Genomic_DNA"/>
</dbReference>
<dbReference type="SMART" id="SM00186">
    <property type="entry name" value="FBG"/>
    <property type="match status" value="1"/>
</dbReference>
<dbReference type="Gene3D" id="3.90.215.10">
    <property type="entry name" value="Gamma Fibrinogen, chain A, domain 1"/>
    <property type="match status" value="1"/>
</dbReference>
<dbReference type="InterPro" id="IPR002181">
    <property type="entry name" value="Fibrinogen_a/b/g_C_dom"/>
</dbReference>
<dbReference type="PANTHER" id="PTHR47221:SF5">
    <property type="entry name" value="FIBRINOGEN C-TERMINAL DOMAIN-CONTAINING PROTEIN"/>
    <property type="match status" value="1"/>
</dbReference>
<dbReference type="AlphaFoldDB" id="A7SVN1"/>
<dbReference type="SUPFAM" id="SSF56496">
    <property type="entry name" value="Fibrinogen C-terminal domain-like"/>
    <property type="match status" value="1"/>
</dbReference>
<evidence type="ECO:0000313" key="7">
    <source>
        <dbReference type="Proteomes" id="UP000001593"/>
    </source>
</evidence>
<keyword evidence="7" id="KW-1185">Reference proteome</keyword>
<keyword evidence="3" id="KW-1015">Disulfide bond</keyword>
<organism evidence="6 7">
    <name type="scientific">Nematostella vectensis</name>
    <name type="common">Starlet sea anemone</name>
    <dbReference type="NCBI Taxonomy" id="45351"/>
    <lineage>
        <taxon>Eukaryota</taxon>
        <taxon>Metazoa</taxon>
        <taxon>Cnidaria</taxon>
        <taxon>Anthozoa</taxon>
        <taxon>Hexacorallia</taxon>
        <taxon>Actiniaria</taxon>
        <taxon>Edwardsiidae</taxon>
        <taxon>Nematostella</taxon>
    </lineage>
</organism>
<gene>
    <name evidence="6" type="ORF">NEMVEDRAFT_v1g134301</name>
</gene>
<evidence type="ECO:0000256" key="4">
    <source>
        <dbReference type="ARBA" id="ARBA00023180"/>
    </source>
</evidence>
<evidence type="ECO:0000256" key="3">
    <source>
        <dbReference type="ARBA" id="ARBA00023157"/>
    </source>
</evidence>
<dbReference type="STRING" id="45351.A7SVN1"/>
<dbReference type="PANTHER" id="PTHR47221">
    <property type="entry name" value="FIBRINOGEN ALPHA CHAIN"/>
    <property type="match status" value="1"/>
</dbReference>
<feature type="domain" description="Fibrinogen C-terminal" evidence="5">
    <location>
        <begin position="1"/>
        <end position="219"/>
    </location>
</feature>
<evidence type="ECO:0000256" key="2">
    <source>
        <dbReference type="ARBA" id="ARBA00022525"/>
    </source>
</evidence>
<dbReference type="InParanoid" id="A7SVN1"/>
<dbReference type="CDD" id="cd00087">
    <property type="entry name" value="FReD"/>
    <property type="match status" value="1"/>
</dbReference>
<name>A7SVN1_NEMVE</name>
<reference evidence="6 7" key="1">
    <citation type="journal article" date="2007" name="Science">
        <title>Sea anemone genome reveals ancestral eumetazoan gene repertoire and genomic organization.</title>
        <authorList>
            <person name="Putnam N.H."/>
            <person name="Srivastava M."/>
            <person name="Hellsten U."/>
            <person name="Dirks B."/>
            <person name="Chapman J."/>
            <person name="Salamov A."/>
            <person name="Terry A."/>
            <person name="Shapiro H."/>
            <person name="Lindquist E."/>
            <person name="Kapitonov V.V."/>
            <person name="Jurka J."/>
            <person name="Genikhovich G."/>
            <person name="Grigoriev I.V."/>
            <person name="Lucas S.M."/>
            <person name="Steele R.E."/>
            <person name="Finnerty J.R."/>
            <person name="Technau U."/>
            <person name="Martindale M.Q."/>
            <person name="Rokhsar D.S."/>
        </authorList>
    </citation>
    <scope>NUCLEOTIDE SEQUENCE [LARGE SCALE GENOMIC DNA]</scope>
    <source>
        <strain evidence="7">CH2 X CH6</strain>
    </source>
</reference>
<dbReference type="KEGG" id="nve:5503240"/>
<evidence type="ECO:0000256" key="1">
    <source>
        <dbReference type="ARBA" id="ARBA00004613"/>
    </source>
</evidence>
<proteinExistence type="predicted"/>
<evidence type="ECO:0000259" key="5">
    <source>
        <dbReference type="PROSITE" id="PS51406"/>
    </source>
</evidence>
<dbReference type="OMA" id="THAQEEC"/>
<dbReference type="InterPro" id="IPR036056">
    <property type="entry name" value="Fibrinogen-like_C"/>
</dbReference>
<keyword evidence="2" id="KW-0964">Secreted</keyword>
<sequence length="219" mass="24411">RGCDDWYYHGYTSDGVYYVIPGEFSTPVPIYCEQTLDDGGWSVIQRRVDGSLSFDRTWDEYKFGFRNLSGEHWLGNQIIYQMTRDGAVLRVDIEAYSGKKAYAVYSMFKIGSNDDDYRITASYLTGDAADSICNGTGGELLGSTSDGMYFSTKDRNNDLGSGDCAHAPKGGWWFDGCSQDYLSNLNGEYLSQGMVGGITWKTWVVSGSNTLKACQMKIR</sequence>
<comment type="subcellular location">
    <subcellularLocation>
        <location evidence="1">Secreted</location>
    </subcellularLocation>
</comment>
<dbReference type="Pfam" id="PF00147">
    <property type="entry name" value="Fibrinogen_C"/>
    <property type="match status" value="1"/>
</dbReference>